<feature type="transmembrane region" description="Helical" evidence="9">
    <location>
        <begin position="12"/>
        <end position="33"/>
    </location>
</feature>
<evidence type="ECO:0000313" key="11">
    <source>
        <dbReference type="Proteomes" id="UP001208570"/>
    </source>
</evidence>
<keyword evidence="4" id="KW-0735">Signal-anchor</keyword>
<keyword evidence="11" id="KW-1185">Reference proteome</keyword>
<keyword evidence="7 9" id="KW-0472">Membrane</keyword>
<protein>
    <submittedName>
        <fullName evidence="10">Uncharacterized protein</fullName>
    </submittedName>
</protein>
<dbReference type="AlphaFoldDB" id="A0AAD9N931"/>
<dbReference type="SUPFAM" id="SSF52540">
    <property type="entry name" value="P-loop containing nucleoside triphosphate hydrolases"/>
    <property type="match status" value="1"/>
</dbReference>
<evidence type="ECO:0000256" key="4">
    <source>
        <dbReference type="ARBA" id="ARBA00022968"/>
    </source>
</evidence>
<proteinExistence type="predicted"/>
<accession>A0AAD9N931</accession>
<comment type="subcellular location">
    <subcellularLocation>
        <location evidence="1">Golgi apparatus membrane</location>
        <topology evidence="1">Single-pass type II membrane protein</topology>
    </subcellularLocation>
</comment>
<sequence>MAYLVHRNPRLVFLTLVILTCILIRDIVISVWISSDKALCVDIDAERIEMTSSLNTSFCDAMIDQKTDGNISQSCSPLEFIANLNEVLVSRKRHVPLHLLRRCSHVFYNRVPKCGSRSLYDTFITLGEKRGVTVRKKAMGIGRDPTSRLHKINPYIEQLQKMTGCQIIAKHLYFINLPRISKKPIIMINVLREPLDQLISVYSWKRFGDATNDFKGPTATNSTMSLDDCIAANNVSDSCFYWQMLAFPFLCQHSEGCWERHEPNMEQLQRAKWHIDNSFLLVGITEDMTSFLGVLEIMLPQFFSGVGQVYEENSKYLYTAAYGYVFE</sequence>
<evidence type="ECO:0000256" key="2">
    <source>
        <dbReference type="ARBA" id="ARBA00022679"/>
    </source>
</evidence>
<evidence type="ECO:0000256" key="9">
    <source>
        <dbReference type="SAM" id="Phobius"/>
    </source>
</evidence>
<keyword evidence="6" id="KW-0333">Golgi apparatus</keyword>
<evidence type="ECO:0000313" key="10">
    <source>
        <dbReference type="EMBL" id="KAK2159953.1"/>
    </source>
</evidence>
<keyword evidence="8" id="KW-0325">Glycoprotein</keyword>
<evidence type="ECO:0000256" key="8">
    <source>
        <dbReference type="ARBA" id="ARBA00023180"/>
    </source>
</evidence>
<organism evidence="10 11">
    <name type="scientific">Paralvinella palmiformis</name>
    <dbReference type="NCBI Taxonomy" id="53620"/>
    <lineage>
        <taxon>Eukaryota</taxon>
        <taxon>Metazoa</taxon>
        <taxon>Spiralia</taxon>
        <taxon>Lophotrochozoa</taxon>
        <taxon>Annelida</taxon>
        <taxon>Polychaeta</taxon>
        <taxon>Sedentaria</taxon>
        <taxon>Canalipalpata</taxon>
        <taxon>Terebellida</taxon>
        <taxon>Terebelliformia</taxon>
        <taxon>Alvinellidae</taxon>
        <taxon>Paralvinella</taxon>
    </lineage>
</organism>
<evidence type="ECO:0000256" key="3">
    <source>
        <dbReference type="ARBA" id="ARBA00022692"/>
    </source>
</evidence>
<evidence type="ECO:0000256" key="1">
    <source>
        <dbReference type="ARBA" id="ARBA00004323"/>
    </source>
</evidence>
<dbReference type="Gene3D" id="3.40.50.300">
    <property type="entry name" value="P-loop containing nucleotide triphosphate hydrolases"/>
    <property type="match status" value="1"/>
</dbReference>
<evidence type="ECO:0000256" key="6">
    <source>
        <dbReference type="ARBA" id="ARBA00023034"/>
    </source>
</evidence>
<dbReference type="Proteomes" id="UP001208570">
    <property type="component" value="Unassembled WGS sequence"/>
</dbReference>
<dbReference type="PANTHER" id="PTHR12129:SF15">
    <property type="entry name" value="URONYL 2-SULFOTRANSFERASE"/>
    <property type="match status" value="1"/>
</dbReference>
<dbReference type="InterPro" id="IPR007734">
    <property type="entry name" value="Heparan_SO4_2-O-STrfase"/>
</dbReference>
<dbReference type="PANTHER" id="PTHR12129">
    <property type="entry name" value="HEPARAN SULFATE 2-O-SULFOTRANSFERASE"/>
    <property type="match status" value="1"/>
</dbReference>
<dbReference type="InterPro" id="IPR027417">
    <property type="entry name" value="P-loop_NTPase"/>
</dbReference>
<gene>
    <name evidence="10" type="ORF">LSH36_143g06046</name>
</gene>
<reference evidence="10" key="1">
    <citation type="journal article" date="2023" name="Mol. Biol. Evol.">
        <title>Third-Generation Sequencing Reveals the Adaptive Role of the Epigenome in Three Deep-Sea Polychaetes.</title>
        <authorList>
            <person name="Perez M."/>
            <person name="Aroh O."/>
            <person name="Sun Y."/>
            <person name="Lan Y."/>
            <person name="Juniper S.K."/>
            <person name="Young C.R."/>
            <person name="Angers B."/>
            <person name="Qian P.Y."/>
        </authorList>
    </citation>
    <scope>NUCLEOTIDE SEQUENCE</scope>
    <source>
        <strain evidence="10">P08H-3</strain>
    </source>
</reference>
<dbReference type="GO" id="GO:0008146">
    <property type="term" value="F:sulfotransferase activity"/>
    <property type="evidence" value="ECO:0007669"/>
    <property type="project" value="InterPro"/>
</dbReference>
<dbReference type="GO" id="GO:0000139">
    <property type="term" value="C:Golgi membrane"/>
    <property type="evidence" value="ECO:0007669"/>
    <property type="project" value="UniProtKB-SubCell"/>
</dbReference>
<keyword evidence="2" id="KW-0808">Transferase</keyword>
<comment type="caution">
    <text evidence="10">The sequence shown here is derived from an EMBL/GenBank/DDBJ whole genome shotgun (WGS) entry which is preliminary data.</text>
</comment>
<dbReference type="EMBL" id="JAODUP010000143">
    <property type="protein sequence ID" value="KAK2159953.1"/>
    <property type="molecule type" value="Genomic_DNA"/>
</dbReference>
<keyword evidence="5 9" id="KW-1133">Transmembrane helix</keyword>
<name>A0AAD9N931_9ANNE</name>
<evidence type="ECO:0000256" key="7">
    <source>
        <dbReference type="ARBA" id="ARBA00023136"/>
    </source>
</evidence>
<keyword evidence="3 9" id="KW-0812">Transmembrane</keyword>
<evidence type="ECO:0000256" key="5">
    <source>
        <dbReference type="ARBA" id="ARBA00022989"/>
    </source>
</evidence>